<accession>A0A7J5YX89</accession>
<name>A0A7J5YX89_DISMA</name>
<keyword evidence="2" id="KW-1185">Reference proteome</keyword>
<dbReference type="EMBL" id="JAAKFY010000007">
    <property type="protein sequence ID" value="KAF3854214.1"/>
    <property type="molecule type" value="Genomic_DNA"/>
</dbReference>
<evidence type="ECO:0000313" key="1">
    <source>
        <dbReference type="EMBL" id="KAF3854214.1"/>
    </source>
</evidence>
<protein>
    <submittedName>
        <fullName evidence="1">Uncharacterized protein</fullName>
    </submittedName>
</protein>
<organism evidence="1 2">
    <name type="scientific">Dissostichus mawsoni</name>
    <name type="common">Antarctic cod</name>
    <dbReference type="NCBI Taxonomy" id="36200"/>
    <lineage>
        <taxon>Eukaryota</taxon>
        <taxon>Metazoa</taxon>
        <taxon>Chordata</taxon>
        <taxon>Craniata</taxon>
        <taxon>Vertebrata</taxon>
        <taxon>Euteleostomi</taxon>
        <taxon>Actinopterygii</taxon>
        <taxon>Neopterygii</taxon>
        <taxon>Teleostei</taxon>
        <taxon>Neoteleostei</taxon>
        <taxon>Acanthomorphata</taxon>
        <taxon>Eupercaria</taxon>
        <taxon>Perciformes</taxon>
        <taxon>Notothenioidei</taxon>
        <taxon>Nototheniidae</taxon>
        <taxon>Dissostichus</taxon>
    </lineage>
</organism>
<reference evidence="1 2" key="1">
    <citation type="submission" date="2020-03" db="EMBL/GenBank/DDBJ databases">
        <title>Dissostichus mawsoni Genome sequencing and assembly.</title>
        <authorList>
            <person name="Park H."/>
        </authorList>
    </citation>
    <scope>NUCLEOTIDE SEQUENCE [LARGE SCALE GENOMIC DNA]</scope>
    <source>
        <strain evidence="1">DM0001</strain>
        <tissue evidence="1">Muscle</tissue>
    </source>
</reference>
<dbReference type="AlphaFoldDB" id="A0A7J5YX89"/>
<proteinExistence type="predicted"/>
<dbReference type="OrthoDB" id="8933168at2759"/>
<dbReference type="Proteomes" id="UP000518266">
    <property type="component" value="Unassembled WGS sequence"/>
</dbReference>
<sequence>MNPADSATEPPTQDVMLQRHEQQLTFMAEAMQAMAARTEEETLTLIKVRVENDNLFTGRRHTAKKAWELHLLLQQTLLIADQLETSLVSLREILKALGLCGSVTPTQIGKKWDNHKRK</sequence>
<comment type="caution">
    <text evidence="1">The sequence shown here is derived from an EMBL/GenBank/DDBJ whole genome shotgun (WGS) entry which is preliminary data.</text>
</comment>
<gene>
    <name evidence="1" type="ORF">F7725_022269</name>
</gene>
<evidence type="ECO:0000313" key="2">
    <source>
        <dbReference type="Proteomes" id="UP000518266"/>
    </source>
</evidence>